<dbReference type="AlphaFoldDB" id="A0A1J1LNV1"/>
<evidence type="ECO:0000313" key="2">
    <source>
        <dbReference type="Proteomes" id="UP000184315"/>
    </source>
</evidence>
<reference evidence="2" key="1">
    <citation type="submission" date="2015-10" db="EMBL/GenBank/DDBJ databases">
        <authorList>
            <person name="Regsiter A."/>
            <person name="william w."/>
        </authorList>
    </citation>
    <scope>NUCLEOTIDE SEQUENCE [LARGE SCALE GENOMIC DNA]</scope>
</reference>
<evidence type="ECO:0000313" key="1">
    <source>
        <dbReference type="EMBL" id="CUR33265.1"/>
    </source>
</evidence>
<dbReference type="Proteomes" id="UP000184315">
    <property type="component" value="Unassembled WGS sequence"/>
</dbReference>
<gene>
    <name evidence="1" type="ORF">PL9214500512</name>
</gene>
<dbReference type="STRING" id="671072.PL9214500512"/>
<protein>
    <submittedName>
        <fullName evidence="1">Uncharacterized protein</fullName>
    </submittedName>
</protein>
<sequence length="42" mass="5043">MARLYTVNGQQFYLLWQKEICLNAVFTKDPVYFIIYLALIQN</sequence>
<dbReference type="EMBL" id="CZDF01000156">
    <property type="protein sequence ID" value="CUR33265.1"/>
    <property type="molecule type" value="Genomic_DNA"/>
</dbReference>
<proteinExistence type="predicted"/>
<accession>A0A1J1LNV1</accession>
<dbReference type="RefSeq" id="WP_281250331.1">
    <property type="nucleotide sequence ID" value="NZ_LN889802.1"/>
</dbReference>
<organism evidence="1 2">
    <name type="scientific">Planktothrix tepida PCC 9214</name>
    <dbReference type="NCBI Taxonomy" id="671072"/>
    <lineage>
        <taxon>Bacteria</taxon>
        <taxon>Bacillati</taxon>
        <taxon>Cyanobacteriota</taxon>
        <taxon>Cyanophyceae</taxon>
        <taxon>Oscillatoriophycideae</taxon>
        <taxon>Oscillatoriales</taxon>
        <taxon>Microcoleaceae</taxon>
        <taxon>Planktothrix</taxon>
    </lineage>
</organism>
<keyword evidence="2" id="KW-1185">Reference proteome</keyword>
<name>A0A1J1LNV1_9CYAN</name>